<protein>
    <submittedName>
        <fullName evidence="1">Uncharacterized protein</fullName>
    </submittedName>
</protein>
<proteinExistence type="predicted"/>
<reference evidence="1" key="1">
    <citation type="submission" date="2020-08" db="EMBL/GenBank/DDBJ databases">
        <title>Multicomponent nature underlies the extraordinary mechanical properties of spider dragline silk.</title>
        <authorList>
            <person name="Kono N."/>
            <person name="Nakamura H."/>
            <person name="Mori M."/>
            <person name="Yoshida Y."/>
            <person name="Ohtoshi R."/>
            <person name="Malay A.D."/>
            <person name="Moran D.A.P."/>
            <person name="Tomita M."/>
            <person name="Numata K."/>
            <person name="Arakawa K."/>
        </authorList>
    </citation>
    <scope>NUCLEOTIDE SEQUENCE</scope>
</reference>
<evidence type="ECO:0000313" key="2">
    <source>
        <dbReference type="Proteomes" id="UP000887159"/>
    </source>
</evidence>
<comment type="caution">
    <text evidence="1">The sequence shown here is derived from an EMBL/GenBank/DDBJ whole genome shotgun (WGS) entry which is preliminary data.</text>
</comment>
<dbReference type="Proteomes" id="UP000887159">
    <property type="component" value="Unassembled WGS sequence"/>
</dbReference>
<keyword evidence="2" id="KW-1185">Reference proteome</keyword>
<evidence type="ECO:0000313" key="1">
    <source>
        <dbReference type="EMBL" id="GFX99924.1"/>
    </source>
</evidence>
<name>A0A8X6RW02_TRICX</name>
<gene>
    <name evidence="1" type="ORF">TNCV_259611</name>
</gene>
<sequence>MPLKTSRAEEAKTRQCPPVEMVVKRKVVLVQVSSSSLDRGSKLESQLPIALELLYSLPLMQLSLYQTF</sequence>
<dbReference type="EMBL" id="BMAU01021215">
    <property type="protein sequence ID" value="GFX99924.1"/>
    <property type="molecule type" value="Genomic_DNA"/>
</dbReference>
<accession>A0A8X6RW02</accession>
<organism evidence="1 2">
    <name type="scientific">Trichonephila clavipes</name>
    <name type="common">Golden silk orbweaver</name>
    <name type="synonym">Nephila clavipes</name>
    <dbReference type="NCBI Taxonomy" id="2585209"/>
    <lineage>
        <taxon>Eukaryota</taxon>
        <taxon>Metazoa</taxon>
        <taxon>Ecdysozoa</taxon>
        <taxon>Arthropoda</taxon>
        <taxon>Chelicerata</taxon>
        <taxon>Arachnida</taxon>
        <taxon>Araneae</taxon>
        <taxon>Araneomorphae</taxon>
        <taxon>Entelegynae</taxon>
        <taxon>Araneoidea</taxon>
        <taxon>Nephilidae</taxon>
        <taxon>Trichonephila</taxon>
    </lineage>
</organism>
<dbReference type="AlphaFoldDB" id="A0A8X6RW02"/>